<dbReference type="Pfam" id="PF03441">
    <property type="entry name" value="FAD_binding_7"/>
    <property type="match status" value="1"/>
</dbReference>
<feature type="region of interest" description="Disordered" evidence="4">
    <location>
        <begin position="1"/>
        <end position="20"/>
    </location>
</feature>
<dbReference type="InterPro" id="IPR036134">
    <property type="entry name" value="Crypto/Photolyase_FAD-like_sf"/>
</dbReference>
<evidence type="ECO:0000313" key="7">
    <source>
        <dbReference type="Proteomes" id="UP000325122"/>
    </source>
</evidence>
<feature type="binding site" evidence="3">
    <location>
        <begin position="158"/>
        <end position="160"/>
    </location>
    <ligand>
        <name>FAD</name>
        <dbReference type="ChEBI" id="CHEBI:57692"/>
    </ligand>
</feature>
<dbReference type="GO" id="GO:0009416">
    <property type="term" value="P:response to light stimulus"/>
    <property type="evidence" value="ECO:0007669"/>
    <property type="project" value="TreeGrafter"/>
</dbReference>
<dbReference type="GO" id="GO:0071949">
    <property type="term" value="F:FAD binding"/>
    <property type="evidence" value="ECO:0007669"/>
    <property type="project" value="TreeGrafter"/>
</dbReference>
<keyword evidence="7" id="KW-1185">Reference proteome</keyword>
<evidence type="ECO:0000256" key="3">
    <source>
        <dbReference type="PIRSR" id="PIRSR602081-1"/>
    </source>
</evidence>
<protein>
    <submittedName>
        <fullName evidence="6">Deoxyribodipyrimidine photolyase</fullName>
    </submittedName>
</protein>
<organism evidence="6 7">
    <name type="scientific">Alkalicaulis satelles</name>
    <dbReference type="NCBI Taxonomy" id="2609175"/>
    <lineage>
        <taxon>Bacteria</taxon>
        <taxon>Pseudomonadati</taxon>
        <taxon>Pseudomonadota</taxon>
        <taxon>Alphaproteobacteria</taxon>
        <taxon>Maricaulales</taxon>
        <taxon>Maricaulaceae</taxon>
        <taxon>Alkalicaulis</taxon>
    </lineage>
</organism>
<reference evidence="6 7" key="1">
    <citation type="submission" date="2019-09" db="EMBL/GenBank/DDBJ databases">
        <authorList>
            <person name="Kevbrin V."/>
            <person name="Grouzdev D.S."/>
        </authorList>
    </citation>
    <scope>NUCLEOTIDE SEQUENCE [LARGE SCALE GENOMIC DNA]</scope>
    <source>
        <strain evidence="6 7">G-192</strain>
    </source>
</reference>
<dbReference type="InterPro" id="IPR002081">
    <property type="entry name" value="Cryptochrome/DNA_photolyase_1"/>
</dbReference>
<dbReference type="Gene3D" id="1.25.40.80">
    <property type="match status" value="1"/>
</dbReference>
<sequence>MGRAYAARRNEDLGPHDRSNVSGLSAHVRRRLLREDELASAALAAHGLQEADKFIQEVCWRTYWKGWLEMRPSVWADYQAGLARDLEALERDGALARRYQDAVAGRTGITCFDAWAGELTELGWLHNHARMWTASIWIYTLGLPWRLGADWFLRHLIDADPASNTLSWRWVCGLHTPGKTYLARAGNIARFTGGRFQPGPGELAREAPPLADDPGHPAPAPLQSGARPDPAAPVFLLITEDDLHPESWGVGALDIAGGAVLDAKEGLSPLPRGAAAQAFSASALEDARQRASDAFGCAFSTKTSIFDAKQAVLNTPARQIVTQRPCQGPARSALDAAAPDIRSAGLSLIELRRDWDRAFYPHAGKGFFKLKQAIPAVLRSLGLH</sequence>
<dbReference type="SUPFAM" id="SSF48173">
    <property type="entry name" value="Cryptochrome/photolyase FAD-binding domain"/>
    <property type="match status" value="1"/>
</dbReference>
<comment type="cofactor">
    <cofactor evidence="3">
        <name>FAD</name>
        <dbReference type="ChEBI" id="CHEBI:57692"/>
    </cofactor>
    <text evidence="3">Binds 1 FAD per subunit.</text>
</comment>
<evidence type="ECO:0000256" key="4">
    <source>
        <dbReference type="SAM" id="MobiDB-lite"/>
    </source>
</evidence>
<dbReference type="PANTHER" id="PTHR11455:SF9">
    <property type="entry name" value="CRYPTOCHROME CIRCADIAN CLOCK 5 ISOFORM X1"/>
    <property type="match status" value="1"/>
</dbReference>
<dbReference type="Proteomes" id="UP000325122">
    <property type="component" value="Unassembled WGS sequence"/>
</dbReference>
<feature type="region of interest" description="Disordered" evidence="4">
    <location>
        <begin position="196"/>
        <end position="226"/>
    </location>
</feature>
<keyword evidence="2 3" id="KW-0274">FAD</keyword>
<dbReference type="GO" id="GO:0003904">
    <property type="term" value="F:deoxyribodipyrimidine photo-lyase activity"/>
    <property type="evidence" value="ECO:0007669"/>
    <property type="project" value="TreeGrafter"/>
</dbReference>
<evidence type="ECO:0000256" key="2">
    <source>
        <dbReference type="ARBA" id="ARBA00022827"/>
    </source>
</evidence>
<keyword evidence="6" id="KW-0456">Lyase</keyword>
<dbReference type="Gene3D" id="1.10.579.10">
    <property type="entry name" value="DNA Cyclobutane Dipyrimidine Photolyase, subunit A, domain 3"/>
    <property type="match status" value="1"/>
</dbReference>
<accession>A0A5M6ZCJ5</accession>
<feature type="binding site" evidence="3">
    <location>
        <position position="54"/>
    </location>
    <ligand>
        <name>FAD</name>
        <dbReference type="ChEBI" id="CHEBI:57692"/>
    </ligand>
</feature>
<evidence type="ECO:0000259" key="5">
    <source>
        <dbReference type="Pfam" id="PF03441"/>
    </source>
</evidence>
<feature type="domain" description="Cryptochrome/DNA photolyase FAD-binding" evidence="5">
    <location>
        <begin position="54"/>
        <end position="181"/>
    </location>
</feature>
<keyword evidence="1 3" id="KW-0285">Flavoprotein</keyword>
<dbReference type="EMBL" id="VWOJ01000003">
    <property type="protein sequence ID" value="KAA5802452.1"/>
    <property type="molecule type" value="Genomic_DNA"/>
</dbReference>
<name>A0A5M6ZCJ5_9PROT</name>
<evidence type="ECO:0000256" key="1">
    <source>
        <dbReference type="ARBA" id="ARBA00022630"/>
    </source>
</evidence>
<dbReference type="AlphaFoldDB" id="A0A5M6ZCJ5"/>
<evidence type="ECO:0000313" key="6">
    <source>
        <dbReference type="EMBL" id="KAA5802452.1"/>
    </source>
</evidence>
<gene>
    <name evidence="6" type="ORF">F1654_10960</name>
</gene>
<dbReference type="InterPro" id="IPR005101">
    <property type="entry name" value="Cryptochr/Photolyase_FAD-bd"/>
</dbReference>
<feature type="compositionally biased region" description="Basic and acidic residues" evidence="4">
    <location>
        <begin position="8"/>
        <end position="19"/>
    </location>
</feature>
<dbReference type="GO" id="GO:0003677">
    <property type="term" value="F:DNA binding"/>
    <property type="evidence" value="ECO:0007669"/>
    <property type="project" value="TreeGrafter"/>
</dbReference>
<comment type="caution">
    <text evidence="6">The sequence shown here is derived from an EMBL/GenBank/DDBJ whole genome shotgun (WGS) entry which is preliminary data.</text>
</comment>
<dbReference type="PANTHER" id="PTHR11455">
    <property type="entry name" value="CRYPTOCHROME"/>
    <property type="match status" value="1"/>
</dbReference>
<proteinExistence type="predicted"/>